<keyword evidence="1" id="KW-0472">Membrane</keyword>
<organism evidence="2 3">
    <name type="scientific">Elongatibacter sediminis</name>
    <dbReference type="NCBI Taxonomy" id="3119006"/>
    <lineage>
        <taxon>Bacteria</taxon>
        <taxon>Pseudomonadati</taxon>
        <taxon>Pseudomonadota</taxon>
        <taxon>Gammaproteobacteria</taxon>
        <taxon>Chromatiales</taxon>
        <taxon>Wenzhouxiangellaceae</taxon>
        <taxon>Elongatibacter</taxon>
    </lineage>
</organism>
<proteinExistence type="predicted"/>
<feature type="transmembrane region" description="Helical" evidence="1">
    <location>
        <begin position="6"/>
        <end position="24"/>
    </location>
</feature>
<name>A0AAW9RDE7_9GAMM</name>
<evidence type="ECO:0000313" key="3">
    <source>
        <dbReference type="Proteomes" id="UP001359886"/>
    </source>
</evidence>
<gene>
    <name evidence="2" type="ORF">V3330_00515</name>
</gene>
<comment type="caution">
    <text evidence="2">The sequence shown here is derived from an EMBL/GenBank/DDBJ whole genome shotgun (WGS) entry which is preliminary data.</text>
</comment>
<dbReference type="EMBL" id="JAZHOG010000001">
    <property type="protein sequence ID" value="MEJ8566088.1"/>
    <property type="molecule type" value="Genomic_DNA"/>
</dbReference>
<reference evidence="2 3" key="1">
    <citation type="submission" date="2024-02" db="EMBL/GenBank/DDBJ databases">
        <title>A novel Wenzhouxiangellaceae bacterium, isolated from coastal sediments.</title>
        <authorList>
            <person name="Du Z.-J."/>
            <person name="Ye Y.-Q."/>
            <person name="Zhang X.-Y."/>
        </authorList>
    </citation>
    <scope>NUCLEOTIDE SEQUENCE [LARGE SCALE GENOMIC DNA]</scope>
    <source>
        <strain evidence="2 3">CH-27</strain>
    </source>
</reference>
<dbReference type="AlphaFoldDB" id="A0AAW9RDE7"/>
<dbReference type="RefSeq" id="WP_354693412.1">
    <property type="nucleotide sequence ID" value="NZ_JAZHOG010000001.1"/>
</dbReference>
<protein>
    <submittedName>
        <fullName evidence="2">Uncharacterized protein</fullName>
    </submittedName>
</protein>
<dbReference type="Proteomes" id="UP001359886">
    <property type="component" value="Unassembled WGS sequence"/>
</dbReference>
<keyword evidence="1" id="KW-0812">Transmembrane</keyword>
<accession>A0AAW9RDE7</accession>
<keyword evidence="3" id="KW-1185">Reference proteome</keyword>
<keyword evidence="1" id="KW-1133">Transmembrane helix</keyword>
<evidence type="ECO:0000313" key="2">
    <source>
        <dbReference type="EMBL" id="MEJ8566088.1"/>
    </source>
</evidence>
<evidence type="ECO:0000256" key="1">
    <source>
        <dbReference type="SAM" id="Phobius"/>
    </source>
</evidence>
<sequence>MAHTGYLLLFEFTFLGVMLCLWLAKRGQQSLEENLEVQTVRLSKVAGDYRRIGDGQASRELRKLARELPIPWGWPNCRNYHGRGMATRSAGEAMHYFAECLFREKQLVAEAAPDPRVFNSVRALIEDRHHPVDKDEVPAAALERFDVAAIIEPDAARSPNGGFARHDVWMGLVGPVAESRKAAEKKLKLNTLEQYELKRPWGW</sequence>